<accession>A0AAD6LBX0</accession>
<dbReference type="AlphaFoldDB" id="A0AAD6LBX0"/>
<name>A0AAD6LBX0_9ROSI</name>
<reference evidence="1 2" key="1">
    <citation type="journal article" date="2023" name="Mol. Ecol. Resour.">
        <title>Chromosome-level genome assembly of a triploid poplar Populus alba 'Berolinensis'.</title>
        <authorList>
            <person name="Chen S."/>
            <person name="Yu Y."/>
            <person name="Wang X."/>
            <person name="Wang S."/>
            <person name="Zhang T."/>
            <person name="Zhou Y."/>
            <person name="He R."/>
            <person name="Meng N."/>
            <person name="Wang Y."/>
            <person name="Liu W."/>
            <person name="Liu Z."/>
            <person name="Liu J."/>
            <person name="Guo Q."/>
            <person name="Huang H."/>
            <person name="Sederoff R.R."/>
            <person name="Wang G."/>
            <person name="Qu G."/>
            <person name="Chen S."/>
        </authorList>
    </citation>
    <scope>NUCLEOTIDE SEQUENCE [LARGE SCALE GENOMIC DNA]</scope>
    <source>
        <strain evidence="1">SC-2020</strain>
    </source>
</reference>
<comment type="caution">
    <text evidence="1">The sequence shown here is derived from an EMBL/GenBank/DDBJ whole genome shotgun (WGS) entry which is preliminary data.</text>
</comment>
<organism evidence="1 2">
    <name type="scientific">Populus alba x Populus x berolinensis</name>
    <dbReference type="NCBI Taxonomy" id="444605"/>
    <lineage>
        <taxon>Eukaryota</taxon>
        <taxon>Viridiplantae</taxon>
        <taxon>Streptophyta</taxon>
        <taxon>Embryophyta</taxon>
        <taxon>Tracheophyta</taxon>
        <taxon>Spermatophyta</taxon>
        <taxon>Magnoliopsida</taxon>
        <taxon>eudicotyledons</taxon>
        <taxon>Gunneridae</taxon>
        <taxon>Pentapetalae</taxon>
        <taxon>rosids</taxon>
        <taxon>fabids</taxon>
        <taxon>Malpighiales</taxon>
        <taxon>Salicaceae</taxon>
        <taxon>Saliceae</taxon>
        <taxon>Populus</taxon>
    </lineage>
</organism>
<dbReference type="EMBL" id="JAQIZT010000018">
    <property type="protein sequence ID" value="KAJ6957494.1"/>
    <property type="molecule type" value="Genomic_DNA"/>
</dbReference>
<dbReference type="Proteomes" id="UP001164929">
    <property type="component" value="Chromosome 18"/>
</dbReference>
<sequence length="70" mass="7540">MKSSALASTSVSSNSVEVFPSFTVAGLRDSTMSSSSKWEKADFVLADFFIFFGLGIISRDTLQHLGVSDK</sequence>
<protein>
    <submittedName>
        <fullName evidence="1">Uncharacterized protein</fullName>
    </submittedName>
</protein>
<gene>
    <name evidence="1" type="ORF">NC653_039450</name>
</gene>
<keyword evidence="2" id="KW-1185">Reference proteome</keyword>
<evidence type="ECO:0000313" key="1">
    <source>
        <dbReference type="EMBL" id="KAJ6957494.1"/>
    </source>
</evidence>
<evidence type="ECO:0000313" key="2">
    <source>
        <dbReference type="Proteomes" id="UP001164929"/>
    </source>
</evidence>
<proteinExistence type="predicted"/>